<dbReference type="InterPro" id="IPR024464">
    <property type="entry name" value="DUF2391"/>
</dbReference>
<evidence type="ECO:0000313" key="3">
    <source>
        <dbReference type="EMBL" id="HIH08740.1"/>
    </source>
</evidence>
<dbReference type="AlphaFoldDB" id="A0A7J4IV99"/>
<evidence type="ECO:0000256" key="1">
    <source>
        <dbReference type="SAM" id="MobiDB-lite"/>
    </source>
</evidence>
<feature type="compositionally biased region" description="Basic and acidic residues" evidence="1">
    <location>
        <begin position="17"/>
        <end position="30"/>
    </location>
</feature>
<keyword evidence="2" id="KW-0812">Transmembrane</keyword>
<evidence type="ECO:0000256" key="2">
    <source>
        <dbReference type="SAM" id="Phobius"/>
    </source>
</evidence>
<sequence>MAASRKPKSAAKGKQIKLIEKPEPKEDRLEDIKEHVEEIRDEIEDSGKDVEEIKEDVEEIKEDLEEIQEKQKSILGRISSKLLPEEFGLDDFAQQIVGAIVFSAPLAVTEEVWRLSQSLDLIHVIVIVLITVLFDVLLIHYTKIQNTKRETIFGVIPKRLFSLVLVSYITASVMLYVLGVIGGQVNTFEWAVKVIIFVGMFANIGAGAVDMLR</sequence>
<proteinExistence type="predicted"/>
<feature type="transmembrane region" description="Helical" evidence="2">
    <location>
        <begin position="160"/>
        <end position="178"/>
    </location>
</feature>
<dbReference type="Pfam" id="PF09622">
    <property type="entry name" value="DUF2391"/>
    <property type="match status" value="1"/>
</dbReference>
<organism evidence="3 4">
    <name type="scientific">Candidatus Iainarchaeum sp</name>
    <dbReference type="NCBI Taxonomy" id="3101447"/>
    <lineage>
        <taxon>Archaea</taxon>
        <taxon>Candidatus Iainarchaeota</taxon>
        <taxon>Candidatus Iainarchaeia</taxon>
        <taxon>Candidatus Iainarchaeales</taxon>
        <taxon>Candidatus Iainarchaeaceae</taxon>
        <taxon>Candidatus Iainarchaeum</taxon>
    </lineage>
</organism>
<protein>
    <submittedName>
        <fullName evidence="3">DUF2391 family protein</fullName>
    </submittedName>
</protein>
<reference evidence="4" key="1">
    <citation type="journal article" date="2020" name="bioRxiv">
        <title>A rank-normalized archaeal taxonomy based on genome phylogeny resolves widespread incomplete and uneven classifications.</title>
        <authorList>
            <person name="Rinke C."/>
            <person name="Chuvochina M."/>
            <person name="Mussig A.J."/>
            <person name="Chaumeil P.-A."/>
            <person name="Waite D.W."/>
            <person name="Whitman W.B."/>
            <person name="Parks D.H."/>
            <person name="Hugenholtz P."/>
        </authorList>
    </citation>
    <scope>NUCLEOTIDE SEQUENCE [LARGE SCALE GENOMIC DNA]</scope>
</reference>
<dbReference type="Gene3D" id="1.20.1480.30">
    <property type="entry name" value="Designed four-helix bundle protein"/>
    <property type="match status" value="1"/>
</dbReference>
<feature type="transmembrane region" description="Helical" evidence="2">
    <location>
        <begin position="190"/>
        <end position="212"/>
    </location>
</feature>
<dbReference type="Proteomes" id="UP000577419">
    <property type="component" value="Unassembled WGS sequence"/>
</dbReference>
<dbReference type="EMBL" id="DUFG01000025">
    <property type="protein sequence ID" value="HIH08740.1"/>
    <property type="molecule type" value="Genomic_DNA"/>
</dbReference>
<gene>
    <name evidence="3" type="ORF">HA237_05235</name>
</gene>
<evidence type="ECO:0000313" key="4">
    <source>
        <dbReference type="Proteomes" id="UP000577419"/>
    </source>
</evidence>
<keyword evidence="2" id="KW-1133">Transmembrane helix</keyword>
<comment type="caution">
    <text evidence="3">The sequence shown here is derived from an EMBL/GenBank/DDBJ whole genome shotgun (WGS) entry which is preliminary data.</text>
</comment>
<feature type="transmembrane region" description="Helical" evidence="2">
    <location>
        <begin position="121"/>
        <end position="139"/>
    </location>
</feature>
<keyword evidence="2" id="KW-0472">Membrane</keyword>
<feature type="region of interest" description="Disordered" evidence="1">
    <location>
        <begin position="1"/>
        <end position="30"/>
    </location>
</feature>
<feature type="compositionally biased region" description="Basic residues" evidence="1">
    <location>
        <begin position="1"/>
        <end position="15"/>
    </location>
</feature>
<name>A0A7J4IV99_9ARCH</name>
<accession>A0A7J4IV99</accession>